<dbReference type="Pfam" id="PF00400">
    <property type="entry name" value="WD40"/>
    <property type="match status" value="1"/>
</dbReference>
<keyword evidence="3" id="KW-1185">Reference proteome</keyword>
<dbReference type="STRING" id="230819.A0A5C3KZH6"/>
<feature type="region of interest" description="Disordered" evidence="1">
    <location>
        <begin position="763"/>
        <end position="857"/>
    </location>
</feature>
<feature type="compositionally biased region" description="Acidic residues" evidence="1">
    <location>
        <begin position="239"/>
        <end position="255"/>
    </location>
</feature>
<sequence length="1175" mass="127136">MAASHSGSSEGDEDSSPQTIDVLSLLGVKGPLRFAHHGCTQKAHIILRRVISSVDSDEDESPPRVARFSFYAQKRIEVKPGKEILLAIATDNDDFSETPLVFEADLLGEDDLASTKKQRDGGGNNQGAEFDLPEDTVSVVPPKMRRGWAKRPDDAPIIPKAWGTDKVSVGVQATPSTFSTCVQAAPSYLSASVQSKSSSTEASIQTDEIKLAPTVTEIETVSQVVEALLPILGSSSDSDSGEEMEISDCEEEDESLTPMELESNSSSASTSPTSSQPISVANSSQTSVLERSTSPVSQGDEMQKLLPAGAKLMELDQVDPPVEDVSTSVFSFIRPKFPITDVVKDDGMEEATLPASSEPSPSEQLCLPLTPETVKSPSDKVEQKACLNPKNGLSKANSIMDIFVPAKLSTGPTDMLASIPQGISRLSPSPLEVETKVTTSSQASGIDTSVRELRRIPTPPTFVPERATARRRPNSILMYDKAIPTGPASTRMQVPTHALQQTNAVASSSKLNRPPPTGPKAMLATNSSDLLHNPLGIRPSTMPTAFRNVLSDRPPPTEPKALSMSNAKKPVVVGSSWSATRANNPSSTQPSSAPNTAPTPVSPLSAKGPTSKPQLSSLLKYESPEPVPPSLAPPDQPPPPSILSIGSKWKPVNAIDSWSNGDPGRSHSPLNHSVALSIQPSSPVISLATTNHGDSTQSRHETRSLSQSSPSTRTSSQDTAVEPEERESISAYSKGARSPPSAEPITAFTNGFEGTVTVKRIEGTDRALSPNPLHFKTIPMPASELPIPTSHPLPARPRQQSGGAPKRGLKRERPQSPDFFERSRDRSPDRDRYRRKTKWPVIRSNHTKELQGDGEPNAHRIDMSSDGNYFVLSCSDRTVRVWNNRIRAEIARLSHNAPIVNSFWLADDVGVVTLTDDGLVHRWSRIADNQWKWSMLLDAGNDYRSEQDPICFAYTRERIAVSFPRMGVKVWTWNRVLSMWQAQRSILRQNVTAIKFVPDGSALMGGTRDGALWYCEIPNGTLRAYAFLKSKIISLDMSPQGTHVLVGQSGSSAVLVGIRTTENKGHAEQMYSCKDPDVWTGAEFGTVFATMGQAILLGVVESSVLVWDRKKGTIVYGLQHDDDDYIEAVATTDGAAGKEGCMITTTRKGQLCWWALPVAAQTADDSQKKRLKQSI</sequence>
<proteinExistence type="predicted"/>
<feature type="compositionally biased region" description="Polar residues" evidence="1">
    <location>
        <begin position="685"/>
        <end position="696"/>
    </location>
</feature>
<dbReference type="InterPro" id="IPR015943">
    <property type="entry name" value="WD40/YVTN_repeat-like_dom_sf"/>
</dbReference>
<evidence type="ECO:0000256" key="1">
    <source>
        <dbReference type="SAM" id="MobiDB-lite"/>
    </source>
</evidence>
<dbReference type="SMART" id="SM00320">
    <property type="entry name" value="WD40"/>
    <property type="match status" value="3"/>
</dbReference>
<dbReference type="Proteomes" id="UP000307440">
    <property type="component" value="Unassembled WGS sequence"/>
</dbReference>
<dbReference type="AlphaFoldDB" id="A0A5C3KZH6"/>
<feature type="compositionally biased region" description="Pro residues" evidence="1">
    <location>
        <begin position="625"/>
        <end position="641"/>
    </location>
</feature>
<feature type="compositionally biased region" description="Polar residues" evidence="1">
    <location>
        <begin position="280"/>
        <end position="297"/>
    </location>
</feature>
<name>A0A5C3KZH6_COPMA</name>
<dbReference type="InterPro" id="IPR001680">
    <property type="entry name" value="WD40_rpt"/>
</dbReference>
<feature type="compositionally biased region" description="Low complexity" evidence="1">
    <location>
        <begin position="704"/>
        <end position="719"/>
    </location>
</feature>
<protein>
    <recommendedName>
        <fullName evidence="4">WD40 repeat-like protein</fullName>
    </recommendedName>
</protein>
<accession>A0A5C3KZH6</accession>
<dbReference type="EMBL" id="ML210182">
    <property type="protein sequence ID" value="TFK25814.1"/>
    <property type="molecule type" value="Genomic_DNA"/>
</dbReference>
<feature type="region of interest" description="Disordered" evidence="1">
    <location>
        <begin position="685"/>
        <end position="749"/>
    </location>
</feature>
<evidence type="ECO:0008006" key="4">
    <source>
        <dbReference type="Google" id="ProtNLM"/>
    </source>
</evidence>
<dbReference type="InterPro" id="IPR036322">
    <property type="entry name" value="WD40_repeat_dom_sf"/>
</dbReference>
<feature type="compositionally biased region" description="Polar residues" evidence="1">
    <location>
        <begin position="502"/>
        <end position="511"/>
    </location>
</feature>
<evidence type="ECO:0000313" key="2">
    <source>
        <dbReference type="EMBL" id="TFK25814.1"/>
    </source>
</evidence>
<feature type="compositionally biased region" description="Polar residues" evidence="1">
    <location>
        <begin position="575"/>
        <end position="599"/>
    </location>
</feature>
<feature type="region of interest" description="Disordered" evidence="1">
    <location>
        <begin position="502"/>
        <end position="672"/>
    </location>
</feature>
<gene>
    <name evidence="2" type="ORF">FA15DRAFT_668142</name>
</gene>
<dbReference type="SUPFAM" id="SSF50978">
    <property type="entry name" value="WD40 repeat-like"/>
    <property type="match status" value="1"/>
</dbReference>
<feature type="compositionally biased region" description="Basic and acidic residues" evidence="1">
    <location>
        <begin position="846"/>
        <end position="857"/>
    </location>
</feature>
<feature type="region of interest" description="Disordered" evidence="1">
    <location>
        <begin position="232"/>
        <end position="300"/>
    </location>
</feature>
<dbReference type="Gene3D" id="2.130.10.10">
    <property type="entry name" value="YVTN repeat-like/Quinoprotein amine dehydrogenase"/>
    <property type="match status" value="2"/>
</dbReference>
<evidence type="ECO:0000313" key="3">
    <source>
        <dbReference type="Proteomes" id="UP000307440"/>
    </source>
</evidence>
<feature type="compositionally biased region" description="Low complexity" evidence="1">
    <location>
        <begin position="263"/>
        <end position="279"/>
    </location>
</feature>
<organism evidence="2 3">
    <name type="scientific">Coprinopsis marcescibilis</name>
    <name type="common">Agaric fungus</name>
    <name type="synonym">Psathyrella marcescibilis</name>
    <dbReference type="NCBI Taxonomy" id="230819"/>
    <lineage>
        <taxon>Eukaryota</taxon>
        <taxon>Fungi</taxon>
        <taxon>Dikarya</taxon>
        <taxon>Basidiomycota</taxon>
        <taxon>Agaricomycotina</taxon>
        <taxon>Agaricomycetes</taxon>
        <taxon>Agaricomycetidae</taxon>
        <taxon>Agaricales</taxon>
        <taxon>Agaricineae</taxon>
        <taxon>Psathyrellaceae</taxon>
        <taxon>Coprinopsis</taxon>
    </lineage>
</organism>
<dbReference type="OrthoDB" id="3236053at2759"/>
<feature type="compositionally biased region" description="Basic and acidic residues" evidence="1">
    <location>
        <begin position="811"/>
        <end position="832"/>
    </location>
</feature>
<reference evidence="2 3" key="1">
    <citation type="journal article" date="2019" name="Nat. Ecol. Evol.">
        <title>Megaphylogeny resolves global patterns of mushroom evolution.</title>
        <authorList>
            <person name="Varga T."/>
            <person name="Krizsan K."/>
            <person name="Foldi C."/>
            <person name="Dima B."/>
            <person name="Sanchez-Garcia M."/>
            <person name="Sanchez-Ramirez S."/>
            <person name="Szollosi G.J."/>
            <person name="Szarkandi J.G."/>
            <person name="Papp V."/>
            <person name="Albert L."/>
            <person name="Andreopoulos W."/>
            <person name="Angelini C."/>
            <person name="Antonin V."/>
            <person name="Barry K.W."/>
            <person name="Bougher N.L."/>
            <person name="Buchanan P."/>
            <person name="Buyck B."/>
            <person name="Bense V."/>
            <person name="Catcheside P."/>
            <person name="Chovatia M."/>
            <person name="Cooper J."/>
            <person name="Damon W."/>
            <person name="Desjardin D."/>
            <person name="Finy P."/>
            <person name="Geml J."/>
            <person name="Haridas S."/>
            <person name="Hughes K."/>
            <person name="Justo A."/>
            <person name="Karasinski D."/>
            <person name="Kautmanova I."/>
            <person name="Kiss B."/>
            <person name="Kocsube S."/>
            <person name="Kotiranta H."/>
            <person name="LaButti K.M."/>
            <person name="Lechner B.E."/>
            <person name="Liimatainen K."/>
            <person name="Lipzen A."/>
            <person name="Lukacs Z."/>
            <person name="Mihaltcheva S."/>
            <person name="Morgado L.N."/>
            <person name="Niskanen T."/>
            <person name="Noordeloos M.E."/>
            <person name="Ohm R.A."/>
            <person name="Ortiz-Santana B."/>
            <person name="Ovrebo C."/>
            <person name="Racz N."/>
            <person name="Riley R."/>
            <person name="Savchenko A."/>
            <person name="Shiryaev A."/>
            <person name="Soop K."/>
            <person name="Spirin V."/>
            <person name="Szebenyi C."/>
            <person name="Tomsovsky M."/>
            <person name="Tulloss R.E."/>
            <person name="Uehling J."/>
            <person name="Grigoriev I.V."/>
            <person name="Vagvolgyi C."/>
            <person name="Papp T."/>
            <person name="Martin F.M."/>
            <person name="Miettinen O."/>
            <person name="Hibbett D.S."/>
            <person name="Nagy L.G."/>
        </authorList>
    </citation>
    <scope>NUCLEOTIDE SEQUENCE [LARGE SCALE GENOMIC DNA]</scope>
    <source>
        <strain evidence="2 3">CBS 121175</strain>
    </source>
</reference>